<feature type="compositionally biased region" description="Polar residues" evidence="3">
    <location>
        <begin position="999"/>
        <end position="1010"/>
    </location>
</feature>
<feature type="region of interest" description="Disordered" evidence="3">
    <location>
        <begin position="830"/>
        <end position="877"/>
    </location>
</feature>
<dbReference type="InterPro" id="IPR016445">
    <property type="entry name" value="Rog1_fam"/>
</dbReference>
<feature type="compositionally biased region" description="Polar residues" evidence="3">
    <location>
        <begin position="407"/>
        <end position="416"/>
    </location>
</feature>
<dbReference type="PIRSF" id="PIRSF005412">
    <property type="entry name" value="UCP005412_abhydr"/>
    <property type="match status" value="1"/>
</dbReference>
<dbReference type="SUPFAM" id="SSF53474">
    <property type="entry name" value="alpha/beta-Hydrolases"/>
    <property type="match status" value="1"/>
</dbReference>
<dbReference type="Gene3D" id="3.40.50.1820">
    <property type="entry name" value="alpha/beta hydrolase"/>
    <property type="match status" value="1"/>
</dbReference>
<feature type="compositionally biased region" description="Basic and acidic residues" evidence="3">
    <location>
        <begin position="232"/>
        <end position="245"/>
    </location>
</feature>
<dbReference type="InterPro" id="IPR044294">
    <property type="entry name" value="Lipase-like"/>
</dbReference>
<keyword evidence="2" id="KW-0443">Lipid metabolism</keyword>
<dbReference type="OrthoDB" id="5368485at2759"/>
<evidence type="ECO:0000259" key="4">
    <source>
        <dbReference type="Pfam" id="PF05057"/>
    </source>
</evidence>
<feature type="compositionally biased region" description="Basic residues" evidence="3">
    <location>
        <begin position="841"/>
        <end position="850"/>
    </location>
</feature>
<keyword evidence="6" id="KW-1185">Reference proteome</keyword>
<dbReference type="EMBL" id="CAJPDQ010000010">
    <property type="protein sequence ID" value="CAF9915859.1"/>
    <property type="molecule type" value="Genomic_DNA"/>
</dbReference>
<feature type="region of interest" description="Disordered" evidence="3">
    <location>
        <begin position="648"/>
        <end position="775"/>
    </location>
</feature>
<feature type="domain" description="DUF676" evidence="4">
    <location>
        <begin position="433"/>
        <end position="591"/>
    </location>
</feature>
<accession>A0A8H3F0H3</accession>
<dbReference type="PANTHER" id="PTHR12482">
    <property type="entry name" value="LIPASE ROG1-RELATED-RELATED"/>
    <property type="match status" value="1"/>
</dbReference>
<dbReference type="Proteomes" id="UP000664169">
    <property type="component" value="Unassembled WGS sequence"/>
</dbReference>
<dbReference type="GO" id="GO:0016042">
    <property type="term" value="P:lipid catabolic process"/>
    <property type="evidence" value="ECO:0007669"/>
    <property type="project" value="UniProtKB-KW"/>
</dbReference>
<proteinExistence type="inferred from homology"/>
<comment type="caution">
    <text evidence="5">The sequence shown here is derived from an EMBL/GenBank/DDBJ whole genome shotgun (WGS) entry which is preliminary data.</text>
</comment>
<dbReference type="InterPro" id="IPR007751">
    <property type="entry name" value="DUF676_lipase-like"/>
</dbReference>
<reference evidence="5" key="1">
    <citation type="submission" date="2021-03" db="EMBL/GenBank/DDBJ databases">
        <authorList>
            <person name="Tagirdzhanova G."/>
        </authorList>
    </citation>
    <scope>NUCLEOTIDE SEQUENCE</scope>
</reference>
<feature type="region of interest" description="Disordered" evidence="3">
    <location>
        <begin position="405"/>
        <end position="431"/>
    </location>
</feature>
<feature type="region of interest" description="Disordered" evidence="3">
    <location>
        <begin position="232"/>
        <end position="257"/>
    </location>
</feature>
<dbReference type="Pfam" id="PF05057">
    <property type="entry name" value="DUF676"/>
    <property type="match status" value="2"/>
</dbReference>
<gene>
    <name evidence="5" type="ORF">GOMPHAMPRED_000872</name>
</gene>
<evidence type="ECO:0000256" key="3">
    <source>
        <dbReference type="SAM" id="MobiDB-lite"/>
    </source>
</evidence>
<feature type="compositionally biased region" description="Acidic residues" evidence="3">
    <location>
        <begin position="1030"/>
        <end position="1039"/>
    </location>
</feature>
<dbReference type="InterPro" id="IPR029058">
    <property type="entry name" value="AB_hydrolase_fold"/>
</dbReference>
<dbReference type="AlphaFoldDB" id="A0A8H3F0H3"/>
<comment type="similarity">
    <text evidence="1">Belongs to the putative lipase ROG1 family.</text>
</comment>
<protein>
    <recommendedName>
        <fullName evidence="4">DUF676 domain-containing protein</fullName>
    </recommendedName>
</protein>
<feature type="domain" description="DUF676" evidence="4">
    <location>
        <begin position="261"/>
        <end position="304"/>
    </location>
</feature>
<feature type="compositionally biased region" description="Acidic residues" evidence="3">
    <location>
        <begin position="341"/>
        <end position="354"/>
    </location>
</feature>
<dbReference type="GO" id="GO:0047372">
    <property type="term" value="F:monoacylglycerol lipase activity"/>
    <property type="evidence" value="ECO:0007669"/>
    <property type="project" value="TreeGrafter"/>
</dbReference>
<dbReference type="PANTHER" id="PTHR12482:SF62">
    <property type="entry name" value="LIPASE ROG1-RELATED"/>
    <property type="match status" value="1"/>
</dbReference>
<feature type="compositionally biased region" description="Basic residues" evidence="3">
    <location>
        <begin position="301"/>
        <end position="314"/>
    </location>
</feature>
<feature type="region of interest" description="Disordered" evidence="3">
    <location>
        <begin position="956"/>
        <end position="1062"/>
    </location>
</feature>
<organism evidence="5 6">
    <name type="scientific">Gomphillus americanus</name>
    <dbReference type="NCBI Taxonomy" id="1940652"/>
    <lineage>
        <taxon>Eukaryota</taxon>
        <taxon>Fungi</taxon>
        <taxon>Dikarya</taxon>
        <taxon>Ascomycota</taxon>
        <taxon>Pezizomycotina</taxon>
        <taxon>Lecanoromycetes</taxon>
        <taxon>OSLEUM clade</taxon>
        <taxon>Ostropomycetidae</taxon>
        <taxon>Ostropales</taxon>
        <taxon>Graphidaceae</taxon>
        <taxon>Gomphilloideae</taxon>
        <taxon>Gomphillus</taxon>
    </lineage>
</organism>
<evidence type="ECO:0000256" key="2">
    <source>
        <dbReference type="ARBA" id="ARBA00022963"/>
    </source>
</evidence>
<sequence>MLLVHQIGSVKVGEVVRYTLTYTPAHDRILPTPACLYARIKNSSATPLRAAYLHGPYTLYAACYPSTFDPNSKFDGGDIFGNPQFEPQLKAGGSWNTQLKIPEAIREKAGKARDSVLEDVAPSVTWIIEVASQILFSLSATVHFEIVVGRDEQSIDFGFTGLLGTPNSIPGQLTDHQKQRNNKGYHHEGLGIYSKAISLAVEDTAALWDKPELPHFNDSDGNPIVNPVLAETDPKTIKVEQEPGDTKQYGDSSKSQPIHKRRVHLVVITHGLHSNLGADMLYLKESIDSAAKQAKLDKQMRRAKRQAKQNKKTSVHSDAESGVTQDETGTAGIRKESMSKEDEDEDEGEVSEDEEVIVRGFAGNAIKTERGIQYLGKRLAKYVLSVTYPDQPYLPVKQVKSPLAKAFSSSNNNDATPSHPRQHPAHKGSSISKEVVSTENLAYQITSISFIGHSLGGLTQTYAIAYIHKHSPDFFKRIRPVNFVALATPFLGLSNENPIYIKFALDFGLVGRTGQDLGLTWRAPTLARNGWSAMIAGIGTQGQRKQRQLDPGSKPLLRILPAGPAHQVLRLFKNRTVYSNVVNDGVVPLRTSCLLFLDWRGLGRVEKARRGNGVIGTVANWGWAELTGANASEYQRFKFWFDNDGSSANDLSSEDGQITPRTREAGRQVPQPSAAATQEDNAQTEDEIPDSRQFLKPPPKPLDLQSRSDAFSDRPASPGSSPLTGFLSLFKPSGGASKPRTKKIYRRGQTMDVRSDDEPYSGPTTPDAQQSDRPGFIRKDSTYENVSNVFTPPATSIFESASDILNPPIPTLEYLTNPAARPRTIFHDRVYHPDDIPPPPSKKRFSLRRNKSGDISSLSSKHSSASVESDSSTMNAEVGSMKVEEKIARAYHRDLSWRKVLVSLEPDAHNNVVVRRMFSNAYGWPVIKHLVDTHFADSYTARTADELEDNTERALPMHQPVDSHGDEVLERPKGDKAYRRRASTGSSHPEGRDSLPDLQDTTSSTHSGSNRPRIAHADSAVWDDRFFTSDSDDDDDEEFEPQRSPHLQPIGHTSTIKRSDNVQHNLDSRIKPAAISVDASKAQPIVTSKLTSSPTRENSLGV</sequence>
<keyword evidence="2" id="KW-0442">Lipid degradation</keyword>
<feature type="compositionally biased region" description="Low complexity" evidence="3">
    <location>
        <begin position="853"/>
        <end position="872"/>
    </location>
</feature>
<feature type="compositionally biased region" description="Polar residues" evidence="3">
    <location>
        <begin position="670"/>
        <end position="681"/>
    </location>
</feature>
<feature type="region of interest" description="Disordered" evidence="3">
    <location>
        <begin position="294"/>
        <end position="354"/>
    </location>
</feature>
<evidence type="ECO:0000313" key="6">
    <source>
        <dbReference type="Proteomes" id="UP000664169"/>
    </source>
</evidence>
<evidence type="ECO:0000256" key="1">
    <source>
        <dbReference type="ARBA" id="ARBA00007920"/>
    </source>
</evidence>
<name>A0A8H3F0H3_9LECA</name>
<feature type="compositionally biased region" description="Basic and acidic residues" evidence="3">
    <location>
        <begin position="961"/>
        <end position="977"/>
    </location>
</feature>
<feature type="compositionally biased region" description="Polar residues" evidence="3">
    <location>
        <begin position="648"/>
        <end position="660"/>
    </location>
</feature>
<feature type="compositionally biased region" description="Polar residues" evidence="3">
    <location>
        <begin position="762"/>
        <end position="772"/>
    </location>
</feature>
<evidence type="ECO:0000313" key="5">
    <source>
        <dbReference type="EMBL" id="CAF9915859.1"/>
    </source>
</evidence>